<dbReference type="Proteomes" id="UP000292003">
    <property type="component" value="Unassembled WGS sequence"/>
</dbReference>
<feature type="transmembrane region" description="Helical" evidence="7">
    <location>
        <begin position="247"/>
        <end position="266"/>
    </location>
</feature>
<evidence type="ECO:0000256" key="4">
    <source>
        <dbReference type="ARBA" id="ARBA00022692"/>
    </source>
</evidence>
<proteinExistence type="predicted"/>
<comment type="subcellular location">
    <subcellularLocation>
        <location evidence="1">Cell membrane</location>
        <topology evidence="1">Multi-pass membrane protein</topology>
    </subcellularLocation>
</comment>
<dbReference type="InterPro" id="IPR010290">
    <property type="entry name" value="TM_effector"/>
</dbReference>
<evidence type="ECO:0000256" key="1">
    <source>
        <dbReference type="ARBA" id="ARBA00004651"/>
    </source>
</evidence>
<keyword evidence="2" id="KW-0813">Transport</keyword>
<dbReference type="Gene3D" id="1.20.1250.20">
    <property type="entry name" value="MFS general substrate transporter like domains"/>
    <property type="match status" value="1"/>
</dbReference>
<reference evidence="8 9" key="1">
    <citation type="submission" date="2019-02" db="EMBL/GenBank/DDBJ databases">
        <title>Draft genome sequence of Amycolatopsis sp. 8-3EHSu isolated from roots of Suaeda maritima.</title>
        <authorList>
            <person name="Duangmal K."/>
            <person name="Chantavorakit T."/>
        </authorList>
    </citation>
    <scope>NUCLEOTIDE SEQUENCE [LARGE SCALE GENOMIC DNA]</scope>
    <source>
        <strain evidence="8 9">8-3EHSu</strain>
    </source>
</reference>
<keyword evidence="9" id="KW-1185">Reference proteome</keyword>
<dbReference type="GO" id="GO:0005886">
    <property type="term" value="C:plasma membrane"/>
    <property type="evidence" value="ECO:0007669"/>
    <property type="project" value="UniProtKB-SubCell"/>
</dbReference>
<protein>
    <submittedName>
        <fullName evidence="8">MFS transporter</fullName>
    </submittedName>
</protein>
<dbReference type="PANTHER" id="PTHR23513">
    <property type="entry name" value="INTEGRAL MEMBRANE EFFLUX PROTEIN-RELATED"/>
    <property type="match status" value="1"/>
</dbReference>
<evidence type="ECO:0000256" key="5">
    <source>
        <dbReference type="ARBA" id="ARBA00022989"/>
    </source>
</evidence>
<evidence type="ECO:0000256" key="7">
    <source>
        <dbReference type="SAM" id="Phobius"/>
    </source>
</evidence>
<comment type="caution">
    <text evidence="8">The sequence shown here is derived from an EMBL/GenBank/DDBJ whole genome shotgun (WGS) entry which is preliminary data.</text>
</comment>
<evidence type="ECO:0000256" key="3">
    <source>
        <dbReference type="ARBA" id="ARBA00022475"/>
    </source>
</evidence>
<dbReference type="PANTHER" id="PTHR23513:SF6">
    <property type="entry name" value="MAJOR FACILITATOR SUPERFAMILY ASSOCIATED DOMAIN-CONTAINING PROTEIN"/>
    <property type="match status" value="1"/>
</dbReference>
<feature type="transmembrane region" description="Helical" evidence="7">
    <location>
        <begin position="156"/>
        <end position="183"/>
    </location>
</feature>
<feature type="transmembrane region" description="Helical" evidence="7">
    <location>
        <begin position="365"/>
        <end position="384"/>
    </location>
</feature>
<evidence type="ECO:0000256" key="6">
    <source>
        <dbReference type="ARBA" id="ARBA00023136"/>
    </source>
</evidence>
<dbReference type="CDD" id="cd06173">
    <property type="entry name" value="MFS_MefA_like"/>
    <property type="match status" value="1"/>
</dbReference>
<evidence type="ECO:0000313" key="9">
    <source>
        <dbReference type="Proteomes" id="UP000292003"/>
    </source>
</evidence>
<dbReference type="Pfam" id="PF05977">
    <property type="entry name" value="MFS_3"/>
    <property type="match status" value="1"/>
</dbReference>
<organism evidence="8 9">
    <name type="scientific">Amycolatopsis suaedae</name>
    <dbReference type="NCBI Taxonomy" id="2510978"/>
    <lineage>
        <taxon>Bacteria</taxon>
        <taxon>Bacillati</taxon>
        <taxon>Actinomycetota</taxon>
        <taxon>Actinomycetes</taxon>
        <taxon>Pseudonocardiales</taxon>
        <taxon>Pseudonocardiaceae</taxon>
        <taxon>Amycolatopsis</taxon>
    </lineage>
</organism>
<feature type="transmembrane region" description="Helical" evidence="7">
    <location>
        <begin position="71"/>
        <end position="92"/>
    </location>
</feature>
<sequence>MGAAGYRRLVAATGIEGMGSGACVAAVPLLAITITRDPRLVTAISTMAYLPWLLVALPAGTWVDRFDRAGLMWRTQLVAAAIVAATGILAALDGIGIATLAVLAFALGICTVVLGVAVQTVLPDVVPGPMLHRANGAQQAVITAGHQFAGPPLGSALFAVSAGLPFAVTAGSFAVAAFLLSGLPKTGRRERKPVRTAVAEGLRWLTRHRLLRTVAVLLGVNTFFGQLANATLVLFATQTLQVSAGGYGLLLTAAGAGSVLSGLISAHVPLRAGSSLVVAAALNVVALVGAGFSPGPVTLGCFLALGGFATTMWNVATATLRQRLVPSTLLGRVNSVYKLLGWGLIPLGMLAGGLVAHGLGLRVPYQLAGVARAVALAVALPALLRHGRAG</sequence>
<evidence type="ECO:0000256" key="2">
    <source>
        <dbReference type="ARBA" id="ARBA00022448"/>
    </source>
</evidence>
<evidence type="ECO:0000313" key="8">
    <source>
        <dbReference type="EMBL" id="RZQ61420.1"/>
    </source>
</evidence>
<name>A0A4Q7J1X4_9PSEU</name>
<dbReference type="OrthoDB" id="145388at2"/>
<keyword evidence="6 7" id="KW-0472">Membrane</keyword>
<dbReference type="AlphaFoldDB" id="A0A4Q7J1X4"/>
<keyword evidence="4 7" id="KW-0812">Transmembrane</keyword>
<gene>
    <name evidence="8" type="ORF">EWH70_23875</name>
</gene>
<feature type="transmembrane region" description="Helical" evidence="7">
    <location>
        <begin position="12"/>
        <end position="33"/>
    </location>
</feature>
<keyword evidence="3" id="KW-1003">Cell membrane</keyword>
<feature type="transmembrane region" description="Helical" evidence="7">
    <location>
        <begin position="273"/>
        <end position="291"/>
    </location>
</feature>
<dbReference type="SUPFAM" id="SSF103473">
    <property type="entry name" value="MFS general substrate transporter"/>
    <property type="match status" value="1"/>
</dbReference>
<feature type="transmembrane region" description="Helical" evidence="7">
    <location>
        <begin position="297"/>
        <end position="318"/>
    </location>
</feature>
<feature type="transmembrane region" description="Helical" evidence="7">
    <location>
        <begin position="339"/>
        <end position="359"/>
    </location>
</feature>
<dbReference type="RefSeq" id="WP_130477723.1">
    <property type="nucleotide sequence ID" value="NZ_SFCC01000012.1"/>
</dbReference>
<feature type="transmembrane region" description="Helical" evidence="7">
    <location>
        <begin position="99"/>
        <end position="122"/>
    </location>
</feature>
<feature type="transmembrane region" description="Helical" evidence="7">
    <location>
        <begin position="40"/>
        <end position="59"/>
    </location>
</feature>
<dbReference type="InterPro" id="IPR036259">
    <property type="entry name" value="MFS_trans_sf"/>
</dbReference>
<dbReference type="EMBL" id="SFCC01000012">
    <property type="protein sequence ID" value="RZQ61420.1"/>
    <property type="molecule type" value="Genomic_DNA"/>
</dbReference>
<feature type="transmembrane region" description="Helical" evidence="7">
    <location>
        <begin position="210"/>
        <end position="235"/>
    </location>
</feature>
<accession>A0A4Q7J1X4</accession>
<keyword evidence="5 7" id="KW-1133">Transmembrane helix</keyword>